<dbReference type="AlphaFoldDB" id="A0A183A1K6"/>
<gene>
    <name evidence="2" type="ORF">ECPE_LOCUS841</name>
</gene>
<keyword evidence="1" id="KW-0175">Coiled coil</keyword>
<dbReference type="WBParaSite" id="ECPE_0000084101-mRNA-1">
    <property type="protein sequence ID" value="ECPE_0000084101-mRNA-1"/>
    <property type="gene ID" value="ECPE_0000084101"/>
</dbReference>
<proteinExistence type="predicted"/>
<organism evidence="4">
    <name type="scientific">Echinostoma caproni</name>
    <dbReference type="NCBI Taxonomy" id="27848"/>
    <lineage>
        <taxon>Eukaryota</taxon>
        <taxon>Metazoa</taxon>
        <taxon>Spiralia</taxon>
        <taxon>Lophotrochozoa</taxon>
        <taxon>Platyhelminthes</taxon>
        <taxon>Trematoda</taxon>
        <taxon>Digenea</taxon>
        <taxon>Plagiorchiida</taxon>
        <taxon>Echinostomata</taxon>
        <taxon>Echinostomatoidea</taxon>
        <taxon>Echinostomatidae</taxon>
        <taxon>Echinostoma</taxon>
    </lineage>
</organism>
<reference evidence="4" key="1">
    <citation type="submission" date="2016-06" db="UniProtKB">
        <authorList>
            <consortium name="WormBaseParasite"/>
        </authorList>
    </citation>
    <scope>IDENTIFICATION</scope>
</reference>
<evidence type="ECO:0000313" key="4">
    <source>
        <dbReference type="WBParaSite" id="ECPE_0000084101-mRNA-1"/>
    </source>
</evidence>
<dbReference type="EMBL" id="UZAN01003527">
    <property type="protein sequence ID" value="VDP29703.1"/>
    <property type="molecule type" value="Genomic_DNA"/>
</dbReference>
<dbReference type="Proteomes" id="UP000272942">
    <property type="component" value="Unassembled WGS sequence"/>
</dbReference>
<sequence>MENNPPELSFYSRAVSENSADRVDLERQRLDIELAKLRLLELDKRIELKKLQLLQKEDDGSKEVKTPRLIRPVHEYQVELPKPGNDNIPAVALAVVPVTILYGGRKARTLALLDSGSDSSLILDDLVTSLQMKGKLKDIIISTLNKETTIQTTEVEFEIEPD</sequence>
<accession>A0A183A1K6</accession>
<name>A0A183A1K6_9TREM</name>
<protein>
    <submittedName>
        <fullName evidence="4">DUF1758 domain-containing protein</fullName>
    </submittedName>
</protein>
<reference evidence="2 3" key="2">
    <citation type="submission" date="2018-11" db="EMBL/GenBank/DDBJ databases">
        <authorList>
            <consortium name="Pathogen Informatics"/>
        </authorList>
    </citation>
    <scope>NUCLEOTIDE SEQUENCE [LARGE SCALE GENOMIC DNA]</scope>
    <source>
        <strain evidence="2 3">Egypt</strain>
    </source>
</reference>
<evidence type="ECO:0000256" key="1">
    <source>
        <dbReference type="SAM" id="Coils"/>
    </source>
</evidence>
<feature type="coiled-coil region" evidence="1">
    <location>
        <begin position="25"/>
        <end position="57"/>
    </location>
</feature>
<evidence type="ECO:0000313" key="2">
    <source>
        <dbReference type="EMBL" id="VDP29703.1"/>
    </source>
</evidence>
<keyword evidence="3" id="KW-1185">Reference proteome</keyword>
<evidence type="ECO:0000313" key="3">
    <source>
        <dbReference type="Proteomes" id="UP000272942"/>
    </source>
</evidence>